<evidence type="ECO:0000313" key="2">
    <source>
        <dbReference type="Proteomes" id="UP000017836"/>
    </source>
</evidence>
<dbReference type="SUPFAM" id="SSF56112">
    <property type="entry name" value="Protein kinase-like (PK-like)"/>
    <property type="match status" value="1"/>
</dbReference>
<organism evidence="1 2">
    <name type="scientific">Amborella trichopoda</name>
    <dbReference type="NCBI Taxonomy" id="13333"/>
    <lineage>
        <taxon>Eukaryota</taxon>
        <taxon>Viridiplantae</taxon>
        <taxon>Streptophyta</taxon>
        <taxon>Embryophyta</taxon>
        <taxon>Tracheophyta</taxon>
        <taxon>Spermatophyta</taxon>
        <taxon>Magnoliopsida</taxon>
        <taxon>Amborellales</taxon>
        <taxon>Amborellaceae</taxon>
        <taxon>Amborella</taxon>
    </lineage>
</organism>
<dbReference type="Proteomes" id="UP000017836">
    <property type="component" value="Unassembled WGS sequence"/>
</dbReference>
<sequence>MDKSHPKSEQNLVDWVAPYPTTTRRVRMIIDPRLEGQFSVKGSRAVATLASQCVNPKPKARPSMHVVVDVLEGLEHLRDMAGSLPPAQLTRAYRTPRVSR</sequence>
<protein>
    <recommendedName>
        <fullName evidence="3">Protein kinase domain-containing protein</fullName>
    </recommendedName>
</protein>
<dbReference type="eggNOG" id="KOG1187">
    <property type="taxonomic scope" value="Eukaryota"/>
</dbReference>
<dbReference type="OMA" id="MAINDKF"/>
<evidence type="ECO:0008006" key="3">
    <source>
        <dbReference type="Google" id="ProtNLM"/>
    </source>
</evidence>
<reference evidence="2" key="1">
    <citation type="journal article" date="2013" name="Science">
        <title>The Amborella genome and the evolution of flowering plants.</title>
        <authorList>
            <consortium name="Amborella Genome Project"/>
        </authorList>
    </citation>
    <scope>NUCLEOTIDE SEQUENCE [LARGE SCALE GENOMIC DNA]</scope>
</reference>
<dbReference type="Gene3D" id="1.10.510.10">
    <property type="entry name" value="Transferase(Phosphotransferase) domain 1"/>
    <property type="match status" value="1"/>
</dbReference>
<dbReference type="InterPro" id="IPR011009">
    <property type="entry name" value="Kinase-like_dom_sf"/>
</dbReference>
<accession>W1NPG2</accession>
<dbReference type="PANTHER" id="PTHR45621">
    <property type="entry name" value="OS01G0588500 PROTEIN-RELATED"/>
    <property type="match status" value="1"/>
</dbReference>
<dbReference type="Gramene" id="ERM96840">
    <property type="protein sequence ID" value="ERM96840"/>
    <property type="gene ID" value="AMTR_s00128p00104140"/>
</dbReference>
<dbReference type="InterPro" id="IPR050823">
    <property type="entry name" value="Plant_Ser_Thr_Prot_Kinase"/>
</dbReference>
<evidence type="ECO:0000313" key="1">
    <source>
        <dbReference type="EMBL" id="ERM96840.1"/>
    </source>
</evidence>
<name>W1NPG2_AMBTC</name>
<keyword evidence="2" id="KW-1185">Reference proteome</keyword>
<proteinExistence type="predicted"/>
<gene>
    <name evidence="1" type="ORF">AMTR_s00128p00104140</name>
</gene>
<dbReference type="EMBL" id="KI396767">
    <property type="protein sequence ID" value="ERM96840.1"/>
    <property type="molecule type" value="Genomic_DNA"/>
</dbReference>
<dbReference type="HOGENOM" id="CLU_2309871_0_0_1"/>
<dbReference type="AlphaFoldDB" id="W1NPG2"/>